<dbReference type="Proteomes" id="UP001362999">
    <property type="component" value="Unassembled WGS sequence"/>
</dbReference>
<name>A0AAW0AGB0_9AGAR</name>
<accession>A0AAW0AGB0</accession>
<comment type="caution">
    <text evidence="2">The sequence shown here is derived from an EMBL/GenBank/DDBJ whole genome shotgun (WGS) entry which is preliminary data.</text>
</comment>
<proteinExistence type="predicted"/>
<reference evidence="2 3" key="1">
    <citation type="journal article" date="2024" name="J Genomics">
        <title>Draft genome sequencing and assembly of Favolaschia claudopus CIRM-BRFM 2984 isolated from oak limbs.</title>
        <authorList>
            <person name="Navarro D."/>
            <person name="Drula E."/>
            <person name="Chaduli D."/>
            <person name="Cazenave R."/>
            <person name="Ahrendt S."/>
            <person name="Wang J."/>
            <person name="Lipzen A."/>
            <person name="Daum C."/>
            <person name="Barry K."/>
            <person name="Grigoriev I.V."/>
            <person name="Favel A."/>
            <person name="Rosso M.N."/>
            <person name="Martin F."/>
        </authorList>
    </citation>
    <scope>NUCLEOTIDE SEQUENCE [LARGE SCALE GENOMIC DNA]</scope>
    <source>
        <strain evidence="2 3">CIRM-BRFM 2984</strain>
    </source>
</reference>
<sequence>MPLAIPRFPLATPKPWPPRAPLIQFIVASWFNVAMFTFELILSYGYFRRRARPFLHKLGVAIMLSRRRHLRAGHQCRRLSQCHRGVVEEPVWIRRARCGADYHNVYFGGRGAVIFHEFVLCSVRH</sequence>
<dbReference type="EMBL" id="JAWWNJ010000067">
    <property type="protein sequence ID" value="KAK7008396.1"/>
    <property type="molecule type" value="Genomic_DNA"/>
</dbReference>
<keyword evidence="1" id="KW-0812">Transmembrane</keyword>
<evidence type="ECO:0000313" key="3">
    <source>
        <dbReference type="Proteomes" id="UP001362999"/>
    </source>
</evidence>
<protein>
    <submittedName>
        <fullName evidence="2">Uncharacterized protein</fullName>
    </submittedName>
</protein>
<keyword evidence="3" id="KW-1185">Reference proteome</keyword>
<gene>
    <name evidence="2" type="ORF">R3P38DRAFT_1601223</name>
</gene>
<feature type="transmembrane region" description="Helical" evidence="1">
    <location>
        <begin position="22"/>
        <end position="47"/>
    </location>
</feature>
<keyword evidence="1" id="KW-1133">Transmembrane helix</keyword>
<keyword evidence="1" id="KW-0472">Membrane</keyword>
<dbReference type="AlphaFoldDB" id="A0AAW0AGB0"/>
<evidence type="ECO:0000256" key="1">
    <source>
        <dbReference type="SAM" id="Phobius"/>
    </source>
</evidence>
<organism evidence="2 3">
    <name type="scientific">Favolaschia claudopus</name>
    <dbReference type="NCBI Taxonomy" id="2862362"/>
    <lineage>
        <taxon>Eukaryota</taxon>
        <taxon>Fungi</taxon>
        <taxon>Dikarya</taxon>
        <taxon>Basidiomycota</taxon>
        <taxon>Agaricomycotina</taxon>
        <taxon>Agaricomycetes</taxon>
        <taxon>Agaricomycetidae</taxon>
        <taxon>Agaricales</taxon>
        <taxon>Marasmiineae</taxon>
        <taxon>Mycenaceae</taxon>
        <taxon>Favolaschia</taxon>
    </lineage>
</organism>
<evidence type="ECO:0000313" key="2">
    <source>
        <dbReference type="EMBL" id="KAK7008396.1"/>
    </source>
</evidence>